<evidence type="ECO:0000256" key="1">
    <source>
        <dbReference type="SAM" id="MobiDB-lite"/>
    </source>
</evidence>
<dbReference type="InterPro" id="IPR000210">
    <property type="entry name" value="BTB/POZ_dom"/>
</dbReference>
<dbReference type="Gene3D" id="3.30.710.10">
    <property type="entry name" value="Potassium Channel Kv1.1, Chain A"/>
    <property type="match status" value="1"/>
</dbReference>
<reference evidence="3" key="1">
    <citation type="submission" date="2023-01" db="EMBL/GenBank/DDBJ databases">
        <title>Exophiala dermititidis isolated from Cystic Fibrosis Patient.</title>
        <authorList>
            <person name="Kurbessoian T."/>
            <person name="Crocker A."/>
            <person name="Murante D."/>
            <person name="Hogan D.A."/>
            <person name="Stajich J.E."/>
        </authorList>
    </citation>
    <scope>NUCLEOTIDE SEQUENCE</scope>
    <source>
        <strain evidence="3">Ex8</strain>
    </source>
</reference>
<dbReference type="InterPro" id="IPR011333">
    <property type="entry name" value="SKP1/BTB/POZ_sf"/>
</dbReference>
<evidence type="ECO:0000259" key="2">
    <source>
        <dbReference type="PROSITE" id="PS50097"/>
    </source>
</evidence>
<comment type="caution">
    <text evidence="3">The sequence shown here is derived from an EMBL/GenBank/DDBJ whole genome shotgun (WGS) entry which is preliminary data.</text>
</comment>
<feature type="region of interest" description="Disordered" evidence="1">
    <location>
        <begin position="80"/>
        <end position="101"/>
    </location>
</feature>
<feature type="region of interest" description="Disordered" evidence="1">
    <location>
        <begin position="1"/>
        <end position="47"/>
    </location>
</feature>
<gene>
    <name evidence="3" type="ORF">HRR80_006726</name>
</gene>
<feature type="compositionally biased region" description="Polar residues" evidence="1">
    <location>
        <begin position="1"/>
        <end position="33"/>
    </location>
</feature>
<organism evidence="3 4">
    <name type="scientific">Exophiala dermatitidis</name>
    <name type="common">Black yeast-like fungus</name>
    <name type="synonym">Wangiella dermatitidis</name>
    <dbReference type="NCBI Taxonomy" id="5970"/>
    <lineage>
        <taxon>Eukaryota</taxon>
        <taxon>Fungi</taxon>
        <taxon>Dikarya</taxon>
        <taxon>Ascomycota</taxon>
        <taxon>Pezizomycotina</taxon>
        <taxon>Eurotiomycetes</taxon>
        <taxon>Chaetothyriomycetidae</taxon>
        <taxon>Chaetothyriales</taxon>
        <taxon>Herpotrichiellaceae</taxon>
        <taxon>Exophiala</taxon>
    </lineage>
</organism>
<evidence type="ECO:0000313" key="3">
    <source>
        <dbReference type="EMBL" id="KAJ8989491.1"/>
    </source>
</evidence>
<feature type="region of interest" description="Disordered" evidence="1">
    <location>
        <begin position="475"/>
        <end position="494"/>
    </location>
</feature>
<accession>A0AAN6IW82</accession>
<dbReference type="AlphaFoldDB" id="A0AAN6IW82"/>
<name>A0AAN6IW82_EXODE</name>
<dbReference type="Proteomes" id="UP001161757">
    <property type="component" value="Unassembled WGS sequence"/>
</dbReference>
<feature type="region of interest" description="Disordered" evidence="1">
    <location>
        <begin position="523"/>
        <end position="601"/>
    </location>
</feature>
<evidence type="ECO:0000313" key="4">
    <source>
        <dbReference type="Proteomes" id="UP001161757"/>
    </source>
</evidence>
<dbReference type="EMBL" id="JAJGCB010000014">
    <property type="protein sequence ID" value="KAJ8989491.1"/>
    <property type="molecule type" value="Genomic_DNA"/>
</dbReference>
<protein>
    <recommendedName>
        <fullName evidence="2">BTB domain-containing protein</fullName>
    </recommendedName>
</protein>
<sequence length="601" mass="67053">MSEQPDQPAQQGSGAEGPTQTPGNSGHPAQQPSAAEHRGPLSDAERAYRDHITALTMLVRGLRPQDQLAFGRDLVARNEEEVSLRPRAAPPGLSPIAEGKRPLRPYNSPGPMDNSPAVVTGAALKVPSISEEDESFQPRNSPFPMDNSLAVVTSAAHTLVSMADEETSPRPHNLPTSMDLSPDVVGDATQTELHWFSHELVDLYQVSNDASDPQIIHNLEILNQNRDDFDATIQCGRYIWKAHRTFVSYSDYFRREVGIQINAHNDQAKVILDPFRFTPRHVDLYLLYLYTFDYSVLLRWIDKVSPGEELRGAVDILILSAIVRCEPPLTAEAEKSVGQLFATNLWFLTDKDAAQFAQKTCGTIERCLETFFEQEAKDEGLKRIRRKIMVEIFKKAGELFPQHKKWLECWIGRSPSFKLMFKAVRARLLKTGQIERSVPNSEGQHVELIDAACEEFNDIWVNDPVQRQIAVQAQAGPSRANNNNVNNVQGQDDIPVVAGPSGTQYLNNLSDDDTVSDFGDIVHDPGTVDDDNSVYPDPTLNRDNNLFVYPDPPVNRDDTNDPDYTASTGSKRRRVHFAEPEVVRRGPPRAARPRPGPGNGW</sequence>
<feature type="compositionally biased region" description="Basic and acidic residues" evidence="1">
    <location>
        <begin position="35"/>
        <end position="47"/>
    </location>
</feature>
<feature type="domain" description="BTB" evidence="2">
    <location>
        <begin position="229"/>
        <end position="298"/>
    </location>
</feature>
<proteinExistence type="predicted"/>
<dbReference type="PROSITE" id="PS50097">
    <property type="entry name" value="BTB"/>
    <property type="match status" value="1"/>
</dbReference>